<evidence type="ECO:0000256" key="1">
    <source>
        <dbReference type="SAM" id="MobiDB-lite"/>
    </source>
</evidence>
<dbReference type="AlphaFoldDB" id="A0A0A9CZI6"/>
<protein>
    <submittedName>
        <fullName evidence="2">Uncharacterized protein</fullName>
    </submittedName>
</protein>
<sequence>MVHDAEPRVSASVRAEVDGLERGRDHAERGAMQRWRGRITGAAAAGEARDERVPDPVVGVVGERVDEHRGRSEHRRRELDGAQRRRVACLGDVELAARQRGPQHHGALHSLLLRRDDNNIFRGEFGMIATFWLMR</sequence>
<feature type="compositionally biased region" description="Basic and acidic residues" evidence="1">
    <location>
        <begin position="15"/>
        <end position="31"/>
    </location>
</feature>
<dbReference type="EMBL" id="GBRH01216889">
    <property type="protein sequence ID" value="JAD81006.1"/>
    <property type="molecule type" value="Transcribed_RNA"/>
</dbReference>
<organism evidence="2">
    <name type="scientific">Arundo donax</name>
    <name type="common">Giant reed</name>
    <name type="synonym">Donax arundinaceus</name>
    <dbReference type="NCBI Taxonomy" id="35708"/>
    <lineage>
        <taxon>Eukaryota</taxon>
        <taxon>Viridiplantae</taxon>
        <taxon>Streptophyta</taxon>
        <taxon>Embryophyta</taxon>
        <taxon>Tracheophyta</taxon>
        <taxon>Spermatophyta</taxon>
        <taxon>Magnoliopsida</taxon>
        <taxon>Liliopsida</taxon>
        <taxon>Poales</taxon>
        <taxon>Poaceae</taxon>
        <taxon>PACMAD clade</taxon>
        <taxon>Arundinoideae</taxon>
        <taxon>Arundineae</taxon>
        <taxon>Arundo</taxon>
    </lineage>
</organism>
<evidence type="ECO:0000313" key="2">
    <source>
        <dbReference type="EMBL" id="JAD81006.1"/>
    </source>
</evidence>
<accession>A0A0A9CZI6</accession>
<reference evidence="2" key="2">
    <citation type="journal article" date="2015" name="Data Brief">
        <title>Shoot transcriptome of the giant reed, Arundo donax.</title>
        <authorList>
            <person name="Barrero R.A."/>
            <person name="Guerrero F.D."/>
            <person name="Moolhuijzen P."/>
            <person name="Goolsby J.A."/>
            <person name="Tidwell J."/>
            <person name="Bellgard S.E."/>
            <person name="Bellgard M.I."/>
        </authorList>
    </citation>
    <scope>NUCLEOTIDE SEQUENCE</scope>
    <source>
        <tissue evidence="2">Shoot tissue taken approximately 20 cm above the soil surface</tissue>
    </source>
</reference>
<reference evidence="2" key="1">
    <citation type="submission" date="2014-09" db="EMBL/GenBank/DDBJ databases">
        <authorList>
            <person name="Magalhaes I.L.F."/>
            <person name="Oliveira U."/>
            <person name="Santos F.R."/>
            <person name="Vidigal T.H.D.A."/>
            <person name="Brescovit A.D."/>
            <person name="Santos A.J."/>
        </authorList>
    </citation>
    <scope>NUCLEOTIDE SEQUENCE</scope>
    <source>
        <tissue evidence="2">Shoot tissue taken approximately 20 cm above the soil surface</tissue>
    </source>
</reference>
<feature type="region of interest" description="Disordered" evidence="1">
    <location>
        <begin position="1"/>
        <end position="31"/>
    </location>
</feature>
<proteinExistence type="predicted"/>
<name>A0A0A9CZI6_ARUDO</name>